<gene>
    <name evidence="1" type="ORF">KVT40_008353</name>
</gene>
<keyword evidence="2" id="KW-1185">Reference proteome</keyword>
<dbReference type="Proteomes" id="UP000809789">
    <property type="component" value="Unassembled WGS sequence"/>
</dbReference>
<comment type="caution">
    <text evidence="1">The sequence shown here is derived from an EMBL/GenBank/DDBJ whole genome shotgun (WGS) entry which is preliminary data.</text>
</comment>
<evidence type="ECO:0000313" key="1">
    <source>
        <dbReference type="EMBL" id="KAG8623377.1"/>
    </source>
</evidence>
<name>A0A8K0KUD2_9PEZI</name>
<organism evidence="1 2">
    <name type="scientific">Elsinoe batatas</name>
    <dbReference type="NCBI Taxonomy" id="2601811"/>
    <lineage>
        <taxon>Eukaryota</taxon>
        <taxon>Fungi</taxon>
        <taxon>Dikarya</taxon>
        <taxon>Ascomycota</taxon>
        <taxon>Pezizomycotina</taxon>
        <taxon>Dothideomycetes</taxon>
        <taxon>Dothideomycetidae</taxon>
        <taxon>Myriangiales</taxon>
        <taxon>Elsinoaceae</taxon>
        <taxon>Elsinoe</taxon>
    </lineage>
</organism>
<dbReference type="OrthoDB" id="10672922at2759"/>
<accession>A0A8K0KUD2</accession>
<dbReference type="AlphaFoldDB" id="A0A8K0KUD2"/>
<evidence type="ECO:0000313" key="2">
    <source>
        <dbReference type="Proteomes" id="UP000809789"/>
    </source>
</evidence>
<protein>
    <submittedName>
        <fullName evidence="1">Uncharacterized protein</fullName>
    </submittedName>
</protein>
<proteinExistence type="predicted"/>
<dbReference type="EMBL" id="JAESVG020000010">
    <property type="protein sequence ID" value="KAG8623377.1"/>
    <property type="molecule type" value="Genomic_DNA"/>
</dbReference>
<sequence>MALVPYPRRFGLTLAMKDQNILRLCSTSCLHPTEAACRRPVVVERTGVGTWYWTSPKLIVGDDRSSFVLSGPFLQLNLLAALSTNANLAFHSSSEHSDPLPGWSTQSPLATTRFSSRARPQSIGLSLIPPLHLRPPTISHNPPLHLRTHHIPILLLLHPRPLPTQPPALKNLIPLQPLPNIQIRHRPPHILHRRIHPPLLPLRLPLHLHHSLRLPLPLRRLRLRPPHPPLLSSSQPPPPPLIPPPLLLLPRRLPPRLPLRLLPRFRHRDLRHVPVPRPLFHDLQLFLRSQGTVPLPPRLRPFEVANPGFLACGELSLQAQQAHFVIVLRFEAECLLRGGGDEGSKFSDRKAVEVGVADVDDLGVAVGVVVGDGLFVGGEHVGVVLDFEAIAGGEEGEGGVDVGGCGGHGWCVSWSKEVEGM</sequence>
<reference evidence="1" key="1">
    <citation type="submission" date="2021-07" db="EMBL/GenBank/DDBJ databases">
        <title>Elsinoe batatas strain:CRI-CJ2 Genome sequencing and assembly.</title>
        <authorList>
            <person name="Huang L."/>
        </authorList>
    </citation>
    <scope>NUCLEOTIDE SEQUENCE</scope>
    <source>
        <strain evidence="1">CRI-CJ2</strain>
    </source>
</reference>